<comment type="subcellular location">
    <subcellularLocation>
        <location evidence="1">Fimbrium</location>
    </subcellularLocation>
</comment>
<dbReference type="InterPro" id="IPR011047">
    <property type="entry name" value="Quinoprotein_ADH-like_sf"/>
</dbReference>
<dbReference type="KEGG" id="tcd:AAIA72_10765"/>
<dbReference type="InterPro" id="IPR015943">
    <property type="entry name" value="WD40/YVTN_repeat-like_dom_sf"/>
</dbReference>
<comment type="similarity">
    <text evidence="2">Belongs to the PilY1 family.</text>
</comment>
<gene>
    <name evidence="9" type="ORF">AAIA72_10765</name>
</gene>
<evidence type="ECO:0000256" key="2">
    <source>
        <dbReference type="ARBA" id="ARBA00008387"/>
    </source>
</evidence>
<reference evidence="9" key="1">
    <citation type="submission" date="2024-05" db="EMBL/GenBank/DDBJ databases">
        <title>Genome sequencing of novel strain.</title>
        <authorList>
            <person name="Ganbat D."/>
            <person name="Ganbat S."/>
            <person name="Lee S.-J."/>
        </authorList>
    </citation>
    <scope>NUCLEOTIDE SEQUENCE</scope>
    <source>
        <strain evidence="9">SMD15-11</strain>
    </source>
</reference>
<feature type="domain" description="PilY1 beta-propeller" evidence="8">
    <location>
        <begin position="434"/>
        <end position="794"/>
    </location>
</feature>
<dbReference type="InterPro" id="IPR036465">
    <property type="entry name" value="vWFA_dom_sf"/>
</dbReference>
<evidence type="ECO:0000256" key="3">
    <source>
        <dbReference type="ARBA" id="ARBA00022558"/>
    </source>
</evidence>
<keyword evidence="3" id="KW-1029">Fimbrium biogenesis</keyword>
<evidence type="ECO:0000256" key="5">
    <source>
        <dbReference type="ARBA" id="ARBA00022837"/>
    </source>
</evidence>
<evidence type="ECO:0000256" key="4">
    <source>
        <dbReference type="ARBA" id="ARBA00022723"/>
    </source>
</evidence>
<feature type="region of interest" description="Disordered" evidence="7">
    <location>
        <begin position="1"/>
        <end position="21"/>
    </location>
</feature>
<protein>
    <submittedName>
        <fullName evidence="9">PilC/PilY family type IV pilus protein</fullName>
    </submittedName>
</protein>
<dbReference type="RefSeq" id="WP_369600323.1">
    <property type="nucleotide sequence ID" value="NZ_CP154858.1"/>
</dbReference>
<dbReference type="Gene3D" id="2.130.10.10">
    <property type="entry name" value="YVTN repeat-like/Quinoprotein amine dehydrogenase"/>
    <property type="match status" value="1"/>
</dbReference>
<evidence type="ECO:0000313" key="9">
    <source>
        <dbReference type="EMBL" id="XDT71287.1"/>
    </source>
</evidence>
<dbReference type="SUPFAM" id="SSF50998">
    <property type="entry name" value="Quinoprotein alcohol dehydrogenase-like"/>
    <property type="match status" value="1"/>
</dbReference>
<dbReference type="GO" id="GO:0009289">
    <property type="term" value="C:pilus"/>
    <property type="evidence" value="ECO:0007669"/>
    <property type="project" value="UniProtKB-SubCell"/>
</dbReference>
<dbReference type="Pfam" id="PF05567">
    <property type="entry name" value="T4P_PilY1"/>
    <property type="match status" value="1"/>
</dbReference>
<accession>A0AB39USS6</accession>
<name>A0AB39USS6_9GAMM</name>
<organism evidence="9">
    <name type="scientific">Thermohahella caldifontis</name>
    <dbReference type="NCBI Taxonomy" id="3142973"/>
    <lineage>
        <taxon>Bacteria</taxon>
        <taxon>Pseudomonadati</taxon>
        <taxon>Pseudomonadota</taxon>
        <taxon>Gammaproteobacteria</taxon>
        <taxon>Oceanospirillales</taxon>
        <taxon>Hahellaceae</taxon>
        <taxon>Thermohahella</taxon>
    </lineage>
</organism>
<dbReference type="Gene3D" id="3.40.50.410">
    <property type="entry name" value="von Willebrand factor, type A domain"/>
    <property type="match status" value="1"/>
</dbReference>
<evidence type="ECO:0000256" key="6">
    <source>
        <dbReference type="ARBA" id="ARBA00023263"/>
    </source>
</evidence>
<proteinExistence type="inferred from homology"/>
<dbReference type="EMBL" id="CP154858">
    <property type="protein sequence ID" value="XDT71287.1"/>
    <property type="molecule type" value="Genomic_DNA"/>
</dbReference>
<evidence type="ECO:0000256" key="7">
    <source>
        <dbReference type="SAM" id="MobiDB-lite"/>
    </source>
</evidence>
<dbReference type="InterPro" id="IPR008707">
    <property type="entry name" value="B-propeller_PilY1"/>
</dbReference>
<dbReference type="AlphaFoldDB" id="A0AB39USS6"/>
<keyword evidence="4" id="KW-0479">Metal-binding</keyword>
<evidence type="ECO:0000259" key="8">
    <source>
        <dbReference type="Pfam" id="PF05567"/>
    </source>
</evidence>
<dbReference type="GO" id="GO:0046872">
    <property type="term" value="F:metal ion binding"/>
    <property type="evidence" value="ECO:0007669"/>
    <property type="project" value="UniProtKB-KW"/>
</dbReference>
<keyword evidence="5" id="KW-0106">Calcium</keyword>
<feature type="compositionally biased region" description="Polar residues" evidence="7">
    <location>
        <begin position="10"/>
        <end position="20"/>
    </location>
</feature>
<sequence>MDGTEVKITPGNNYTGSSQRTDCKNAPTCTYEEEIQNFANWWTYHRTRMASAKAAVGRAFAVLDEKARVGFATIHSITPENPVPDITVRTFDTAHRKTFYNTLYATTPDGGTPLRRALKAAGEYYSTNAPWEDSRYDKPLACRPAYTILTTDGYWNGDSPNVGNADNTNGPEITGPGQQTYQYKPETPFKDAYKNTLADVAMYYWKRDLMPKLDNLVPTSPQDPAFWQHMTTFTVGLGVQGTLDPATDLPAIEKGDKSWPDIDSGKNTRADDLWHAAINGHGQHFSAQNPDEFAQALKSVLADIVSRSTSSAAAAASAFELSSDTLIYQVTYNPGDWSGEVVAYEVDGTTGELKSTPKWQSGKTVTQHTKVFTRAGGQTVQLTADTTSADILGPLNKDPVTGKTDGKAKTRIKWLLGTLADDTTDGLRKRGRYLGDIIHSDPVVVAHQNFGFGLSRSGLSQNERTRYNAFRSDSTYTERPPVIYVGANDGKLHAIDGETGKPLFAYIPGALLGRLGALTHPKYSHAYYVDGAPTFSDVWLDDAWKTVLVGSTGRGGQSLFALDVTRPESFTKDNVLWDVDPSASTDLANHLGVTVSRPAIARVHAGDRWVVLVGNGINPKSQQAELLVLDLKTGAVLKVLSTGVGPDSLSGTNVPPNGLGTPVPVDLDGDRITDMVYAGDLYGNVWAFDFRSEQESGWRVVGSTLEPKPLFTACDGDCDTFANRRPLLARPDVRLHPRGGVMVYVGSGRFLTQDDRTLSNSPRLEAAYGLWDRTPGQYDPIRVSDLVEQTIDIQVDAQSGELGVRHRIFSSHPVDYTKKRGWIMQLRPPKTASGQGERVLNGMMVRHDRVIFTTFVPSSDPCIPDGTSWLMEVDAMTGGQLGYAVYDINKDGKIDDLDGYTPDGRTLQHIGGIGYDEIVLNPVILSNPKENKEHKYLSSSTGTLRTVDEAAGSASEGRKSWIQIQ</sequence>
<evidence type="ECO:0000256" key="1">
    <source>
        <dbReference type="ARBA" id="ARBA00004561"/>
    </source>
</evidence>
<keyword evidence="6" id="KW-0281">Fimbrium</keyword>